<comment type="function">
    <text evidence="5">Sigma factors are initiation factors that promote the attachment of RNA polymerase to specific initiation sites and are then released.</text>
</comment>
<dbReference type="GO" id="GO:0016987">
    <property type="term" value="F:sigma factor activity"/>
    <property type="evidence" value="ECO:0007669"/>
    <property type="project" value="UniProtKB-KW"/>
</dbReference>
<dbReference type="InterPro" id="IPR050239">
    <property type="entry name" value="Sigma-70_RNA_pol_init_factors"/>
</dbReference>
<feature type="domain" description="RNA polymerase sigma-70" evidence="7">
    <location>
        <begin position="431"/>
        <end position="444"/>
    </location>
</feature>
<dbReference type="NCBIfam" id="TIGR02937">
    <property type="entry name" value="sigma70-ECF"/>
    <property type="match status" value="1"/>
</dbReference>
<feature type="region of interest" description="Disordered" evidence="6">
    <location>
        <begin position="1"/>
        <end position="35"/>
    </location>
</feature>
<dbReference type="SUPFAM" id="SSF88946">
    <property type="entry name" value="Sigma2 domain of RNA polymerase sigma factors"/>
    <property type="match status" value="1"/>
</dbReference>
<dbReference type="Pfam" id="PF04542">
    <property type="entry name" value="Sigma70_r2"/>
    <property type="match status" value="1"/>
</dbReference>
<dbReference type="CDD" id="cd06171">
    <property type="entry name" value="Sigma70_r4"/>
    <property type="match status" value="1"/>
</dbReference>
<accession>A0AAP1C126</accession>
<dbReference type="InterPro" id="IPR013325">
    <property type="entry name" value="RNA_pol_sigma_r2"/>
</dbReference>
<evidence type="ECO:0000256" key="6">
    <source>
        <dbReference type="SAM" id="MobiDB-lite"/>
    </source>
</evidence>
<dbReference type="GO" id="GO:0003677">
    <property type="term" value="F:DNA binding"/>
    <property type="evidence" value="ECO:0007669"/>
    <property type="project" value="UniProtKB-KW"/>
</dbReference>
<evidence type="ECO:0000256" key="4">
    <source>
        <dbReference type="ARBA" id="ARBA00023163"/>
    </source>
</evidence>
<dbReference type="InterPro" id="IPR007627">
    <property type="entry name" value="RNA_pol_sigma70_r2"/>
</dbReference>
<dbReference type="InterPro" id="IPR036388">
    <property type="entry name" value="WH-like_DNA-bd_sf"/>
</dbReference>
<dbReference type="InterPro" id="IPR013324">
    <property type="entry name" value="RNA_pol_sigma_r3/r4-like"/>
</dbReference>
<dbReference type="Pfam" id="PF04545">
    <property type="entry name" value="Sigma70_r4"/>
    <property type="match status" value="1"/>
</dbReference>
<dbReference type="PROSITE" id="PS00715">
    <property type="entry name" value="SIGMA70_1"/>
    <property type="match status" value="1"/>
</dbReference>
<protein>
    <recommendedName>
        <fullName evidence="5">RNA polymerase sigma factor</fullName>
    </recommendedName>
</protein>
<dbReference type="Pfam" id="PF04539">
    <property type="entry name" value="Sigma70_r3"/>
    <property type="match status" value="1"/>
</dbReference>
<feature type="compositionally biased region" description="Gly residues" evidence="6">
    <location>
        <begin position="23"/>
        <end position="35"/>
    </location>
</feature>
<dbReference type="Gene3D" id="1.10.10.10">
    <property type="entry name" value="Winged helix-like DNA-binding domain superfamily/Winged helix DNA-binding domain"/>
    <property type="match status" value="2"/>
</dbReference>
<dbReference type="EMBL" id="LOTQ01000059">
    <property type="protein sequence ID" value="KUZ97778.1"/>
    <property type="molecule type" value="Genomic_DNA"/>
</dbReference>
<dbReference type="Gene3D" id="1.10.601.10">
    <property type="entry name" value="RNA Polymerase Primary Sigma Factor"/>
    <property type="match status" value="1"/>
</dbReference>
<dbReference type="PANTHER" id="PTHR30603">
    <property type="entry name" value="RNA POLYMERASE SIGMA FACTOR RPO"/>
    <property type="match status" value="1"/>
</dbReference>
<gene>
    <name evidence="9" type="ORF">WI41_28815</name>
</gene>
<feature type="domain" description="RNA polymerase sigma-70" evidence="8">
    <location>
        <begin position="600"/>
        <end position="626"/>
    </location>
</feature>
<dbReference type="InterPro" id="IPR007127">
    <property type="entry name" value="RNA_pol_sigma_70_r1_1"/>
</dbReference>
<evidence type="ECO:0000256" key="1">
    <source>
        <dbReference type="ARBA" id="ARBA00023015"/>
    </source>
</evidence>
<comment type="similarity">
    <text evidence="5">Belongs to the sigma-70 factor family.</text>
</comment>
<evidence type="ECO:0000259" key="8">
    <source>
        <dbReference type="PROSITE" id="PS00716"/>
    </source>
</evidence>
<dbReference type="Pfam" id="PF00140">
    <property type="entry name" value="Sigma70_r1_2"/>
    <property type="match status" value="1"/>
</dbReference>
<evidence type="ECO:0000256" key="3">
    <source>
        <dbReference type="ARBA" id="ARBA00023125"/>
    </source>
</evidence>
<dbReference type="InterPro" id="IPR000943">
    <property type="entry name" value="RNA_pol_sigma70"/>
</dbReference>
<keyword evidence="3 5" id="KW-0238">DNA-binding</keyword>
<dbReference type="InterPro" id="IPR014284">
    <property type="entry name" value="RNA_pol_sigma-70_dom"/>
</dbReference>
<dbReference type="GO" id="GO:0006352">
    <property type="term" value="P:DNA-templated transcription initiation"/>
    <property type="evidence" value="ECO:0007669"/>
    <property type="project" value="InterPro"/>
</dbReference>
<evidence type="ECO:0000256" key="5">
    <source>
        <dbReference type="RuleBase" id="RU362124"/>
    </source>
</evidence>
<dbReference type="InterPro" id="IPR007630">
    <property type="entry name" value="RNA_pol_sigma70_r4"/>
</dbReference>
<dbReference type="PRINTS" id="PR00046">
    <property type="entry name" value="SIGMA70FCT"/>
</dbReference>
<dbReference type="InterPro" id="IPR042189">
    <property type="entry name" value="RNA_pol_sigma_70_r1_1_sf"/>
</dbReference>
<keyword evidence="1 5" id="KW-0805">Transcription regulation</keyword>
<dbReference type="AlphaFoldDB" id="A0AAP1C126"/>
<comment type="caution">
    <text evidence="9">The sequence shown here is derived from an EMBL/GenBank/DDBJ whole genome shotgun (WGS) entry which is preliminary data.</text>
</comment>
<name>A0AAP1C126_9BURK</name>
<keyword evidence="2 5" id="KW-0731">Sigma factor</keyword>
<evidence type="ECO:0000259" key="7">
    <source>
        <dbReference type="PROSITE" id="PS00715"/>
    </source>
</evidence>
<evidence type="ECO:0000256" key="2">
    <source>
        <dbReference type="ARBA" id="ARBA00023082"/>
    </source>
</evidence>
<dbReference type="Proteomes" id="UP000056450">
    <property type="component" value="Unassembled WGS sequence"/>
</dbReference>
<dbReference type="PROSITE" id="PS00716">
    <property type="entry name" value="SIGMA70_2"/>
    <property type="match status" value="1"/>
</dbReference>
<evidence type="ECO:0000313" key="10">
    <source>
        <dbReference type="Proteomes" id="UP000056450"/>
    </source>
</evidence>
<evidence type="ECO:0000313" key="9">
    <source>
        <dbReference type="EMBL" id="KUZ97778.1"/>
    </source>
</evidence>
<dbReference type="InterPro" id="IPR009042">
    <property type="entry name" value="RNA_pol_sigma70_r1_2"/>
</dbReference>
<proteinExistence type="inferred from homology"/>
<dbReference type="PANTHER" id="PTHR30603:SF47">
    <property type="entry name" value="RNA POLYMERASE SIGMA FACTOR SIGD, CHLOROPLASTIC"/>
    <property type="match status" value="1"/>
</dbReference>
<dbReference type="InterPro" id="IPR007624">
    <property type="entry name" value="RNA_pol_sigma70_r3"/>
</dbReference>
<dbReference type="SUPFAM" id="SSF88659">
    <property type="entry name" value="Sigma3 and sigma4 domains of RNA polymerase sigma factors"/>
    <property type="match status" value="2"/>
</dbReference>
<reference evidence="9 10" key="1">
    <citation type="submission" date="2015-11" db="EMBL/GenBank/DDBJ databases">
        <title>Expanding the genomic diversity of Burkholderia species for the development of highly accurate diagnostics.</title>
        <authorList>
            <person name="Sahl J."/>
            <person name="Keim P."/>
            <person name="Wagner D."/>
        </authorList>
    </citation>
    <scope>NUCLEOTIDE SEQUENCE [LARGE SCALE GENOMIC DNA]</scope>
    <source>
        <strain evidence="9 10">RF32-BP12</strain>
    </source>
</reference>
<sequence length="640" mass="67725">MRSARDAARGGMPVRSAPASAAGSGGGGGGGGGGTLPHAAAHLQALIATGLSRGFVTRGDIIDALPDDDAHESGVDAAAAVLGELGIAVRDRTDTASGWTLERYFRPAPTARAWVDGAGALAAAELLAPRTTDPVRLYLREMGMTPLLTRDEEFAYARRLERGRAASVAVLCGDPEALDALVAIRTEIAECRSPASIYVVCLAEVAGDDARSVDAAARAAPAIAGESIRADEGDDMSPRHDDSVQRNAIVARLAGLDALARSMRAALATGGTASAAYRANVRDAAALLGTLHLSARALERMSEALRARARRQRMLRGRLARMLAEVGVASSFAHAADADHAGWLASCIAAHPASVPILTRRAADFVDARDTIVRDARTSALPPDATATLDARLGAIERAMHAARTGLFDANLRLVVSIAKRYPDRGLPFADLIQEGNIGLLKAIERYDYRRGFRFSTYATWWIRQAITHALADFGRTIRVPTHTADALNKLARIAREHRQRAGTAPTPAQLAAHMGEPVDKVRDLMAIVKEPVSADVPISPEGDMTFADVAPDLSSPSPEEAAGAAQLRRTIAAAIDRLPSREATVLRLRYGLQTDEGCSLRDIGRQLNLSAERVRQIEAAALARLRASDALGALRSFIA</sequence>
<keyword evidence="4 5" id="KW-0804">Transcription</keyword>
<dbReference type="Gene3D" id="1.10.220.120">
    <property type="entry name" value="Sigma-70 factor, region 1.1"/>
    <property type="match status" value="1"/>
</dbReference>
<dbReference type="Pfam" id="PF03979">
    <property type="entry name" value="Sigma70_r1_1"/>
    <property type="match status" value="1"/>
</dbReference>
<organism evidence="9 10">
    <name type="scientific">Burkholderia latens</name>
    <dbReference type="NCBI Taxonomy" id="488446"/>
    <lineage>
        <taxon>Bacteria</taxon>
        <taxon>Pseudomonadati</taxon>
        <taxon>Pseudomonadota</taxon>
        <taxon>Betaproteobacteria</taxon>
        <taxon>Burkholderiales</taxon>
        <taxon>Burkholderiaceae</taxon>
        <taxon>Burkholderia</taxon>
        <taxon>Burkholderia cepacia complex</taxon>
    </lineage>
</organism>